<dbReference type="EMBL" id="CP019124">
    <property type="protein sequence ID" value="APX89142.1"/>
    <property type="molecule type" value="Genomic_DNA"/>
</dbReference>
<protein>
    <submittedName>
        <fullName evidence="11">Phosphomannomutase/phosphoglucomutase</fullName>
    </submittedName>
</protein>
<dbReference type="OrthoDB" id="9803322at2"/>
<feature type="domain" description="Alpha-D-phosphohexomutase alpha/beta/alpha" evidence="9">
    <location>
        <begin position="174"/>
        <end position="271"/>
    </location>
</feature>
<comment type="cofactor">
    <cofactor evidence="1">
        <name>Mg(2+)</name>
        <dbReference type="ChEBI" id="CHEBI:18420"/>
    </cofactor>
</comment>
<feature type="domain" description="Alpha-D-phosphohexomutase C-terminal" evidence="7">
    <location>
        <begin position="428"/>
        <end position="482"/>
    </location>
</feature>
<keyword evidence="3" id="KW-0597">Phosphoprotein</keyword>
<dbReference type="SUPFAM" id="SSF55957">
    <property type="entry name" value="Phosphoglucomutase, C-terminal domain"/>
    <property type="match status" value="1"/>
</dbReference>
<evidence type="ECO:0000256" key="3">
    <source>
        <dbReference type="ARBA" id="ARBA00022553"/>
    </source>
</evidence>
<evidence type="ECO:0000256" key="5">
    <source>
        <dbReference type="ARBA" id="ARBA00022842"/>
    </source>
</evidence>
<sequence>MTRPSPDVRPNTWDFLREPMIAPTGFREYDARWKYPEEINLPGVTALGLGIGTQMHAQGIAPEICVANDYRDYSLSIKNALMLGLQQAGITVHDIGTAISPMAYFSQFHLDVPAVAMVTASHNPNGWTGVKMGFHRPLTHGPDEMAQLRDIVLEGRGQARDGGSIRRVDGVYEAYMDDLVGDFRMSRPLKVVCATGNGTASAFAPELLRRIGVEVVPLHNELDYTFPHYNPNPEAMEMLHDMADAVRASGADMALGFDGDGDRCGVVDDEGEEIFADKVGVIMARDLARLHPGATFVADVKSTGLFASDPELQRLGAKADYWKTGHSHMKRRVHELGALAGFEKSGHYFLAEPVGRGYDCAMRVAVELCKLMDRHPGQSMSDLRRALPRTYSMPTMSPHCPDTSKYDVLERIVDKLVQRHAEGGTLGGRAIEEVVTVNGARVILDNGGWGLVRASSNTPNLVVVCESPESEAELRAIFADIDTVIRTEPEVGDYDQSF</sequence>
<dbReference type="PANTHER" id="PTHR43771">
    <property type="entry name" value="PHOSPHOMANNOMUTASE"/>
    <property type="match status" value="1"/>
</dbReference>
<dbReference type="InterPro" id="IPR016055">
    <property type="entry name" value="A-D-PHexomutase_a/b/a-I/II/III"/>
</dbReference>
<accession>A0A2M9DER6</accession>
<dbReference type="RefSeq" id="WP_076979165.1">
    <property type="nucleotide sequence ID" value="NZ_CP019124.1"/>
</dbReference>
<dbReference type="Pfam" id="PF02878">
    <property type="entry name" value="PGM_PMM_I"/>
    <property type="match status" value="1"/>
</dbReference>
<dbReference type="PANTHER" id="PTHR43771:SF2">
    <property type="entry name" value="PHOSPHOMANNOMUTASE_PHOSPHOGLUCOMUTASE"/>
    <property type="match status" value="1"/>
</dbReference>
<dbReference type="GO" id="GO:0016868">
    <property type="term" value="F:intramolecular phosphotransferase activity"/>
    <property type="evidence" value="ECO:0007669"/>
    <property type="project" value="InterPro"/>
</dbReference>
<dbReference type="Gene3D" id="3.40.120.10">
    <property type="entry name" value="Alpha-D-Glucose-1,6-Bisphosphate, subunit A, domain 3"/>
    <property type="match status" value="3"/>
</dbReference>
<dbReference type="InterPro" id="IPR005845">
    <property type="entry name" value="A-D-PHexomutase_a/b/a-II"/>
</dbReference>
<dbReference type="GO" id="GO:0046872">
    <property type="term" value="F:metal ion binding"/>
    <property type="evidence" value="ECO:0007669"/>
    <property type="project" value="UniProtKB-KW"/>
</dbReference>
<keyword evidence="6" id="KW-0413">Isomerase</keyword>
<dbReference type="InterPro" id="IPR036900">
    <property type="entry name" value="A-D-PHexomutase_C_sf"/>
</dbReference>
<dbReference type="InterPro" id="IPR005846">
    <property type="entry name" value="A-D-PHexomutase_a/b/a-III"/>
</dbReference>
<dbReference type="SUPFAM" id="SSF53738">
    <property type="entry name" value="Phosphoglucomutase, first 3 domains"/>
    <property type="match status" value="3"/>
</dbReference>
<keyword evidence="5" id="KW-0460">Magnesium</keyword>
<evidence type="ECO:0000256" key="2">
    <source>
        <dbReference type="ARBA" id="ARBA00010231"/>
    </source>
</evidence>
<dbReference type="GO" id="GO:0005975">
    <property type="term" value="P:carbohydrate metabolic process"/>
    <property type="evidence" value="ECO:0007669"/>
    <property type="project" value="InterPro"/>
</dbReference>
<name>A0A1U7DGN4_9RHOB</name>
<dbReference type="InterPro" id="IPR005844">
    <property type="entry name" value="A-D-PHexomutase_a/b/a-I"/>
</dbReference>
<dbReference type="CDD" id="cd03089">
    <property type="entry name" value="PMM_PGM"/>
    <property type="match status" value="1"/>
</dbReference>
<evidence type="ECO:0000259" key="10">
    <source>
        <dbReference type="Pfam" id="PF02880"/>
    </source>
</evidence>
<organism evidence="11 12">
    <name type="scientific">Brevirhabdus pacifica</name>
    <dbReference type="NCBI Taxonomy" id="1267768"/>
    <lineage>
        <taxon>Bacteria</taxon>
        <taxon>Pseudomonadati</taxon>
        <taxon>Pseudomonadota</taxon>
        <taxon>Alphaproteobacteria</taxon>
        <taxon>Rhodobacterales</taxon>
        <taxon>Paracoccaceae</taxon>
        <taxon>Brevirhabdus</taxon>
    </lineage>
</organism>
<dbReference type="InterPro" id="IPR005843">
    <property type="entry name" value="A-D-PHexomutase_C"/>
</dbReference>
<accession>A0A1U7DGN4</accession>
<evidence type="ECO:0000313" key="11">
    <source>
        <dbReference type="EMBL" id="APX89142.1"/>
    </source>
</evidence>
<dbReference type="InterPro" id="IPR005841">
    <property type="entry name" value="Alpha-D-phosphohexomutase_SF"/>
</dbReference>
<keyword evidence="12" id="KW-1185">Reference proteome</keyword>
<dbReference type="AlphaFoldDB" id="A0A1U7DGN4"/>
<comment type="similarity">
    <text evidence="2">Belongs to the phosphohexose mutase family.</text>
</comment>
<dbReference type="Gene3D" id="3.30.310.50">
    <property type="entry name" value="Alpha-D-phosphohexomutase, C-terminal domain"/>
    <property type="match status" value="1"/>
</dbReference>
<dbReference type="PRINTS" id="PR00509">
    <property type="entry name" value="PGMPMM"/>
</dbReference>
<dbReference type="Pfam" id="PF02879">
    <property type="entry name" value="PGM_PMM_II"/>
    <property type="match status" value="1"/>
</dbReference>
<evidence type="ECO:0000313" key="12">
    <source>
        <dbReference type="Proteomes" id="UP000187266"/>
    </source>
</evidence>
<evidence type="ECO:0000256" key="4">
    <source>
        <dbReference type="ARBA" id="ARBA00022723"/>
    </source>
</evidence>
<dbReference type="STRING" id="1267768.BV394_04945"/>
<feature type="domain" description="Alpha-D-phosphohexomutase alpha/beta/alpha" evidence="10">
    <location>
        <begin position="277"/>
        <end position="391"/>
    </location>
</feature>
<evidence type="ECO:0000259" key="9">
    <source>
        <dbReference type="Pfam" id="PF02879"/>
    </source>
</evidence>
<evidence type="ECO:0000259" key="8">
    <source>
        <dbReference type="Pfam" id="PF02878"/>
    </source>
</evidence>
<dbReference type="Pfam" id="PF00408">
    <property type="entry name" value="PGM_PMM_IV"/>
    <property type="match status" value="1"/>
</dbReference>
<gene>
    <name evidence="11" type="ORF">BV394_04945</name>
</gene>
<keyword evidence="4" id="KW-0479">Metal-binding</keyword>
<dbReference type="Pfam" id="PF02880">
    <property type="entry name" value="PGM_PMM_III"/>
    <property type="match status" value="1"/>
</dbReference>
<evidence type="ECO:0000259" key="7">
    <source>
        <dbReference type="Pfam" id="PF00408"/>
    </source>
</evidence>
<feature type="domain" description="Alpha-D-phosphohexomutase alpha/beta/alpha" evidence="8">
    <location>
        <begin position="25"/>
        <end position="154"/>
    </location>
</feature>
<evidence type="ECO:0000256" key="1">
    <source>
        <dbReference type="ARBA" id="ARBA00001946"/>
    </source>
</evidence>
<proteinExistence type="inferred from homology"/>
<dbReference type="Proteomes" id="UP000187266">
    <property type="component" value="Chromosome"/>
</dbReference>
<evidence type="ECO:0000256" key="6">
    <source>
        <dbReference type="ARBA" id="ARBA00023235"/>
    </source>
</evidence>
<reference evidence="11 12" key="1">
    <citation type="submission" date="2017-01" db="EMBL/GenBank/DDBJ databases">
        <title>Genomic analysis of Xuhuaishuia manganoxidans DY6-4.</title>
        <authorList>
            <person name="Wang X."/>
        </authorList>
    </citation>
    <scope>NUCLEOTIDE SEQUENCE [LARGE SCALE GENOMIC DNA]</scope>
    <source>
        <strain evidence="11 12">DY6-4</strain>
    </source>
</reference>